<dbReference type="EMBL" id="JQBR01000006">
    <property type="protein sequence ID" value="KRN66074.1"/>
    <property type="molecule type" value="Genomic_DNA"/>
</dbReference>
<dbReference type="PANTHER" id="PTHR30576">
    <property type="entry name" value="COLANIC BIOSYNTHESIS UDP-GLUCOSE LIPID CARRIER TRANSFERASE"/>
    <property type="match status" value="1"/>
</dbReference>
<proteinExistence type="inferred from homology"/>
<evidence type="ECO:0000259" key="2">
    <source>
        <dbReference type="Pfam" id="PF02397"/>
    </source>
</evidence>
<evidence type="ECO:0000313" key="3">
    <source>
        <dbReference type="EMBL" id="KRN66074.1"/>
    </source>
</evidence>
<evidence type="ECO:0000313" key="4">
    <source>
        <dbReference type="Proteomes" id="UP000051568"/>
    </source>
</evidence>
<accession>A0A0R2IWF9</accession>
<feature type="domain" description="Bacterial sugar transferase" evidence="2">
    <location>
        <begin position="3"/>
        <end position="160"/>
    </location>
</feature>
<sequence>MDDPGPIFYSQQRVGKNGKVFRMYKLRSMYQNADKIKDKLLDKNEINGLMFKMKEDPRITRVGSFIRKHSLDELPQLYNVLIGDMSVVGPRPPLLNEYQYYTEKDKQRLVVKPGCTGLWQVTGRNALDFDQMVALDLKYIRHQSLLLDLKIMFRTVKVIIFPNDAY</sequence>
<dbReference type="Proteomes" id="UP000051568">
    <property type="component" value="Unassembled WGS sequence"/>
</dbReference>
<dbReference type="STRING" id="319652.IV80_GL001635"/>
<protein>
    <submittedName>
        <fullName evidence="3">Glycosyltransferase</fullName>
    </submittedName>
</protein>
<reference evidence="3 4" key="1">
    <citation type="journal article" date="2015" name="Genome Announc.">
        <title>Expanding the biotechnology potential of lactobacilli through comparative genomics of 213 strains and associated genera.</title>
        <authorList>
            <person name="Sun Z."/>
            <person name="Harris H.M."/>
            <person name="McCann A."/>
            <person name="Guo C."/>
            <person name="Argimon S."/>
            <person name="Zhang W."/>
            <person name="Yang X."/>
            <person name="Jeffery I.B."/>
            <person name="Cooney J.C."/>
            <person name="Kagawa T.F."/>
            <person name="Liu W."/>
            <person name="Song Y."/>
            <person name="Salvetti E."/>
            <person name="Wrobel A."/>
            <person name="Rasinkangas P."/>
            <person name="Parkhill J."/>
            <person name="Rea M.C."/>
            <person name="O'Sullivan O."/>
            <person name="Ritari J."/>
            <person name="Douillard F.P."/>
            <person name="Paul Ross R."/>
            <person name="Yang R."/>
            <person name="Briner A.E."/>
            <person name="Felis G.E."/>
            <person name="de Vos W.M."/>
            <person name="Barrangou R."/>
            <person name="Klaenhammer T.R."/>
            <person name="Caufield P.W."/>
            <person name="Cui Y."/>
            <person name="Zhang H."/>
            <person name="O'Toole P.W."/>
        </authorList>
    </citation>
    <scope>NUCLEOTIDE SEQUENCE [LARGE SCALE GENOMIC DNA]</scope>
    <source>
        <strain evidence="3 4">DSM 17757</strain>
    </source>
</reference>
<gene>
    <name evidence="3" type="ORF">IV80_GL001635</name>
</gene>
<keyword evidence="4" id="KW-1185">Reference proteome</keyword>
<evidence type="ECO:0000256" key="1">
    <source>
        <dbReference type="ARBA" id="ARBA00006464"/>
    </source>
</evidence>
<dbReference type="PATRIC" id="fig|319652.3.peg.1657"/>
<comment type="caution">
    <text evidence="3">The sequence shown here is derived from an EMBL/GenBank/DDBJ whole genome shotgun (WGS) entry which is preliminary data.</text>
</comment>
<dbReference type="AlphaFoldDB" id="A0A0R2IWF9"/>
<dbReference type="GO" id="GO:0016780">
    <property type="term" value="F:phosphotransferase activity, for other substituted phosphate groups"/>
    <property type="evidence" value="ECO:0007669"/>
    <property type="project" value="TreeGrafter"/>
</dbReference>
<name>A0A0R2IWF9_9LACO</name>
<dbReference type="InterPro" id="IPR003362">
    <property type="entry name" value="Bact_transf"/>
</dbReference>
<dbReference type="PANTHER" id="PTHR30576:SF0">
    <property type="entry name" value="UNDECAPRENYL-PHOSPHATE N-ACETYLGALACTOSAMINYL 1-PHOSPHATE TRANSFERASE-RELATED"/>
    <property type="match status" value="1"/>
</dbReference>
<dbReference type="Pfam" id="PF02397">
    <property type="entry name" value="Bac_transf"/>
    <property type="match status" value="1"/>
</dbReference>
<comment type="similarity">
    <text evidence="1">Belongs to the bacterial sugar transferase family.</text>
</comment>
<keyword evidence="3" id="KW-0808">Transferase</keyword>
<organism evidence="3 4">
    <name type="scientific">Pediococcus cellicola</name>
    <dbReference type="NCBI Taxonomy" id="319652"/>
    <lineage>
        <taxon>Bacteria</taxon>
        <taxon>Bacillati</taxon>
        <taxon>Bacillota</taxon>
        <taxon>Bacilli</taxon>
        <taxon>Lactobacillales</taxon>
        <taxon>Lactobacillaceae</taxon>
        <taxon>Pediococcus</taxon>
    </lineage>
</organism>